<dbReference type="GO" id="GO:0016989">
    <property type="term" value="F:sigma factor antagonist activity"/>
    <property type="evidence" value="ECO:0007669"/>
    <property type="project" value="TreeGrafter"/>
</dbReference>
<dbReference type="InterPro" id="IPR012373">
    <property type="entry name" value="Ferrdict_sens_TM"/>
</dbReference>
<proteinExistence type="predicted"/>
<sequence>MTELEILTLLKNYRSGTLSDDEKDKLEAWYLFEASNSKKRLNKDQLDSSFNYIKYKVPVKQETKVVNLRKRLYVAASVALMLASGLYYFTRTVDSRVELAKEIKEIRPGGTKGVLTLSNGKQIVLTNIVGKDTIISEGEKERVTIKMNSNGLVSYVVNPNTYTDNRGLNTFNTLSTPVGGQYNVILSDSTKVYLNAMSTLKYPTHFKGNKRVVELEGEAYFEVAKDKSKPFFVKFRNQIIEVLGTHFNVHAYNNESFTKTTLLEGSVAVSYKDKKTILRPGQQAEVSENSSSILVSNVDAASAMAWKDGRFKFDNADLKMVMKQLERWYDIQVEYKGDIPDLKFNGGTFMNKNLTEVLKVLELNNIKFEIKKNTLIVYP</sequence>
<dbReference type="PANTHER" id="PTHR30273">
    <property type="entry name" value="PERIPLASMIC SIGNAL SENSOR AND SIGMA FACTOR ACTIVATOR FECR-RELATED"/>
    <property type="match status" value="1"/>
</dbReference>
<gene>
    <name evidence="3" type="ORF">SAMN04487987_11078</name>
</gene>
<dbReference type="AlphaFoldDB" id="A0A1I1RKW3"/>
<dbReference type="OrthoDB" id="649666at2"/>
<dbReference type="FunFam" id="2.60.120.1440:FF:000001">
    <property type="entry name" value="Putative anti-sigma factor"/>
    <property type="match status" value="1"/>
</dbReference>
<organism evidence="3 4">
    <name type="scientific">Algibacter pectinivorans</name>
    <dbReference type="NCBI Taxonomy" id="870482"/>
    <lineage>
        <taxon>Bacteria</taxon>
        <taxon>Pseudomonadati</taxon>
        <taxon>Bacteroidota</taxon>
        <taxon>Flavobacteriia</taxon>
        <taxon>Flavobacteriales</taxon>
        <taxon>Flavobacteriaceae</taxon>
        <taxon>Algibacter</taxon>
    </lineage>
</organism>
<feature type="domain" description="Protein FecR C-terminal" evidence="2">
    <location>
        <begin position="310"/>
        <end position="377"/>
    </location>
</feature>
<dbReference type="PANTHER" id="PTHR30273:SF2">
    <property type="entry name" value="PROTEIN FECR"/>
    <property type="match status" value="1"/>
</dbReference>
<dbReference type="STRING" id="870482.SAMN04487987_11078"/>
<accession>A0A1I1RKW3</accession>
<dbReference type="Gene3D" id="2.60.120.1440">
    <property type="match status" value="1"/>
</dbReference>
<dbReference type="PIRSF" id="PIRSF018266">
    <property type="entry name" value="FecR"/>
    <property type="match status" value="1"/>
</dbReference>
<feature type="domain" description="FecR protein" evidence="1">
    <location>
        <begin position="173"/>
        <end position="267"/>
    </location>
</feature>
<dbReference type="InterPro" id="IPR006860">
    <property type="entry name" value="FecR"/>
</dbReference>
<dbReference type="Pfam" id="PF04773">
    <property type="entry name" value="FecR"/>
    <property type="match status" value="1"/>
</dbReference>
<dbReference type="Pfam" id="PF16344">
    <property type="entry name" value="FecR_C"/>
    <property type="match status" value="1"/>
</dbReference>
<dbReference type="Gene3D" id="3.55.50.30">
    <property type="match status" value="1"/>
</dbReference>
<protein>
    <submittedName>
        <fullName evidence="3">FecR family protein</fullName>
    </submittedName>
</protein>
<dbReference type="EMBL" id="FOMI01000010">
    <property type="protein sequence ID" value="SFD34986.1"/>
    <property type="molecule type" value="Genomic_DNA"/>
</dbReference>
<evidence type="ECO:0000313" key="4">
    <source>
        <dbReference type="Proteomes" id="UP000199439"/>
    </source>
</evidence>
<evidence type="ECO:0000259" key="2">
    <source>
        <dbReference type="Pfam" id="PF16344"/>
    </source>
</evidence>
<dbReference type="RefSeq" id="WP_092853245.1">
    <property type="nucleotide sequence ID" value="NZ_FOMI01000010.1"/>
</dbReference>
<keyword evidence="4" id="KW-1185">Reference proteome</keyword>
<name>A0A1I1RKW3_9FLAO</name>
<evidence type="ECO:0000313" key="3">
    <source>
        <dbReference type="EMBL" id="SFD34986.1"/>
    </source>
</evidence>
<evidence type="ECO:0000259" key="1">
    <source>
        <dbReference type="Pfam" id="PF04773"/>
    </source>
</evidence>
<dbReference type="Proteomes" id="UP000199439">
    <property type="component" value="Unassembled WGS sequence"/>
</dbReference>
<reference evidence="4" key="1">
    <citation type="submission" date="2016-10" db="EMBL/GenBank/DDBJ databases">
        <authorList>
            <person name="Varghese N."/>
            <person name="Submissions S."/>
        </authorList>
    </citation>
    <scope>NUCLEOTIDE SEQUENCE [LARGE SCALE GENOMIC DNA]</scope>
    <source>
        <strain evidence="4">DSM 25730</strain>
    </source>
</reference>
<dbReference type="InterPro" id="IPR032508">
    <property type="entry name" value="FecR_C"/>
</dbReference>